<evidence type="ECO:0000259" key="8">
    <source>
        <dbReference type="Pfam" id="PF04572"/>
    </source>
</evidence>
<evidence type="ECO:0000256" key="7">
    <source>
        <dbReference type="SAM" id="Phobius"/>
    </source>
</evidence>
<keyword evidence="10" id="KW-1185">Reference proteome</keyword>
<reference evidence="9" key="2">
    <citation type="submission" date="2020-05" db="UniProtKB">
        <authorList>
            <consortium name="EnsemblMetazoa"/>
        </authorList>
    </citation>
    <scope>IDENTIFICATION</scope>
    <source>
        <strain evidence="9">Epiroticus2</strain>
    </source>
</reference>
<dbReference type="Pfam" id="PF04488">
    <property type="entry name" value="Gly_transf_sug"/>
    <property type="match status" value="2"/>
</dbReference>
<comment type="subcellular location">
    <subcellularLocation>
        <location evidence="1">Golgi apparatus membrane</location>
        <topology evidence="1">Single-pass type II membrane protein</topology>
    </subcellularLocation>
</comment>
<proteinExistence type="inferred from homology"/>
<evidence type="ECO:0000256" key="6">
    <source>
        <dbReference type="ARBA" id="ARBA00023136"/>
    </source>
</evidence>
<dbReference type="PANTHER" id="PTHR12042">
    <property type="entry name" value="LACTOSYLCERAMIDE 4-ALPHA-GALACTOSYLTRANSFERASE ALPHA- 1,4-GALACTOSYLTRANSFERASE"/>
    <property type="match status" value="1"/>
</dbReference>
<dbReference type="SUPFAM" id="SSF53448">
    <property type="entry name" value="Nucleotide-diphospho-sugar transferases"/>
    <property type="match status" value="2"/>
</dbReference>
<dbReference type="InterPro" id="IPR007577">
    <property type="entry name" value="GlycoTrfase_DXD_sugar-bd_CS"/>
</dbReference>
<dbReference type="InterPro" id="IPR029044">
    <property type="entry name" value="Nucleotide-diphossugar_trans"/>
</dbReference>
<evidence type="ECO:0000256" key="3">
    <source>
        <dbReference type="ARBA" id="ARBA00022676"/>
    </source>
</evidence>
<keyword evidence="5" id="KW-0333">Golgi apparatus</keyword>
<evidence type="ECO:0000256" key="1">
    <source>
        <dbReference type="ARBA" id="ARBA00004323"/>
    </source>
</evidence>
<dbReference type="GO" id="GO:0000139">
    <property type="term" value="C:Golgi membrane"/>
    <property type="evidence" value="ECO:0007669"/>
    <property type="project" value="UniProtKB-SubCell"/>
</dbReference>
<keyword evidence="4" id="KW-0808">Transferase</keyword>
<keyword evidence="3" id="KW-0328">Glycosyltransferase</keyword>
<dbReference type="GO" id="GO:0035248">
    <property type="term" value="F:alpha-1,4-N-acetylgalactosaminyltransferase activity"/>
    <property type="evidence" value="ECO:0007669"/>
    <property type="project" value="TreeGrafter"/>
</dbReference>
<dbReference type="EnsemblMetazoa" id="AEPI004688-RA">
    <property type="protein sequence ID" value="AEPI004688-PA"/>
    <property type="gene ID" value="AEPI004688"/>
</dbReference>
<feature type="transmembrane region" description="Helical" evidence="7">
    <location>
        <begin position="12"/>
        <end position="33"/>
    </location>
</feature>
<accession>A0A182PCN3</accession>
<comment type="similarity">
    <text evidence="2">Belongs to the glycosyltransferase 32 family.</text>
</comment>
<dbReference type="Pfam" id="PF04572">
    <property type="entry name" value="Gb3_synth"/>
    <property type="match status" value="2"/>
</dbReference>
<keyword evidence="7" id="KW-1133">Transmembrane helix</keyword>
<dbReference type="InterPro" id="IPR051981">
    <property type="entry name" value="Glycosyltransf_32"/>
</dbReference>
<protein>
    <recommendedName>
        <fullName evidence="8">Alpha 1,4-glycosyltransferase domain-containing protein</fullName>
    </recommendedName>
</protein>
<evidence type="ECO:0000313" key="9">
    <source>
        <dbReference type="EnsemblMetazoa" id="AEPI004688-PA"/>
    </source>
</evidence>
<evidence type="ECO:0000256" key="2">
    <source>
        <dbReference type="ARBA" id="ARBA00009003"/>
    </source>
</evidence>
<feature type="domain" description="Alpha 1,4-glycosyltransferase" evidence="8">
    <location>
        <begin position="228"/>
        <end position="354"/>
    </location>
</feature>
<keyword evidence="6 7" id="KW-0472">Membrane</keyword>
<sequence length="639" mass="73654">MSFWLQPKRYKRRIVSVLLLLLFGAIYVLYNFVPEPPIHNCFQVVHIPGEDSWDGEKLLDDVQQSEPQPSDDGRNIFFHETSCTRDGVIRLNPRQACAIESAARLNPGWKVYVLFAAPVGFRNRSDQPILEALLEYRNVHLRYVNLTTYANETPLEEWMESGEIFRSLYMNSHLSDVMRYLTLYKYGGTYLDLDVIVQRPFETMEPNYAGAESVRWVAAGVMNFEPKGHGHELAEMCVRDLLANFNGKDWGNNGPGVVTRVLQKYCHTRSTVHMTRERCRHFTVYPISAFYAIGYEDYKQFFEEQYLEQALVTLNQSIVVHVWNKFSRNHPVRVGSRVAYGVLAERHCPKVYRNIYFLETSAPFKTRITIEPRQACAIESAARANPLKKIVVLLVSWHPITDPQEVRFPDLSTLAHQQNIRFRWLDLEQFAKGTPVEEVIRSDKLYKRSNGAEYLSEILRLVLLYKYGGIYLDLDVVSLKTLDFFNPNFFGAETERLLGTSVIGLERNGFGELFAERCLNNFKYFDEQTIVRNGSFLLTYQVVQTCEKLTLEEIVTGGCQGMLKVYERSIFHPFDGSNVGIMFDADRLEEAKARIAKAMTVHMLHRTSKEMGFDGESTGYQLIAKTFCPNVYEGNSDKF</sequence>
<dbReference type="GO" id="GO:0006688">
    <property type="term" value="P:glycosphingolipid biosynthetic process"/>
    <property type="evidence" value="ECO:0007669"/>
    <property type="project" value="TreeGrafter"/>
</dbReference>
<dbReference type="Gene3D" id="3.90.550.20">
    <property type="match status" value="2"/>
</dbReference>
<evidence type="ECO:0000256" key="5">
    <source>
        <dbReference type="ARBA" id="ARBA00023034"/>
    </source>
</evidence>
<dbReference type="STRING" id="199890.A0A182PCN3"/>
<feature type="domain" description="Alpha 1,4-glycosyltransferase" evidence="8">
    <location>
        <begin position="510"/>
        <end position="633"/>
    </location>
</feature>
<reference evidence="10" key="1">
    <citation type="submission" date="2013-03" db="EMBL/GenBank/DDBJ databases">
        <title>The Genome Sequence of Anopheles epiroticus epiroticus2.</title>
        <authorList>
            <consortium name="The Broad Institute Genomics Platform"/>
            <person name="Neafsey D.E."/>
            <person name="Howell P."/>
            <person name="Walker B."/>
            <person name="Young S.K."/>
            <person name="Zeng Q."/>
            <person name="Gargeya S."/>
            <person name="Fitzgerald M."/>
            <person name="Haas B."/>
            <person name="Abouelleil A."/>
            <person name="Allen A.W."/>
            <person name="Alvarado L."/>
            <person name="Arachchi H.M."/>
            <person name="Berlin A.M."/>
            <person name="Chapman S.B."/>
            <person name="Gainer-Dewar J."/>
            <person name="Goldberg J."/>
            <person name="Griggs A."/>
            <person name="Gujja S."/>
            <person name="Hansen M."/>
            <person name="Howarth C."/>
            <person name="Imamovic A."/>
            <person name="Ireland A."/>
            <person name="Larimer J."/>
            <person name="McCowan C."/>
            <person name="Murphy C."/>
            <person name="Pearson M."/>
            <person name="Poon T.W."/>
            <person name="Priest M."/>
            <person name="Roberts A."/>
            <person name="Saif S."/>
            <person name="Shea T."/>
            <person name="Sisk P."/>
            <person name="Sykes S."/>
            <person name="Wortman J."/>
            <person name="Nusbaum C."/>
            <person name="Birren B."/>
        </authorList>
    </citation>
    <scope>NUCLEOTIDE SEQUENCE [LARGE SCALE GENOMIC DNA]</scope>
    <source>
        <strain evidence="10">Epiroticus2</strain>
    </source>
</reference>
<organism evidence="9 10">
    <name type="scientific">Anopheles epiroticus</name>
    <dbReference type="NCBI Taxonomy" id="199890"/>
    <lineage>
        <taxon>Eukaryota</taxon>
        <taxon>Metazoa</taxon>
        <taxon>Ecdysozoa</taxon>
        <taxon>Arthropoda</taxon>
        <taxon>Hexapoda</taxon>
        <taxon>Insecta</taxon>
        <taxon>Pterygota</taxon>
        <taxon>Neoptera</taxon>
        <taxon>Endopterygota</taxon>
        <taxon>Diptera</taxon>
        <taxon>Nematocera</taxon>
        <taxon>Culicoidea</taxon>
        <taxon>Culicidae</taxon>
        <taxon>Anophelinae</taxon>
        <taxon>Anopheles</taxon>
    </lineage>
</organism>
<dbReference type="Proteomes" id="UP000075885">
    <property type="component" value="Unassembled WGS sequence"/>
</dbReference>
<keyword evidence="7" id="KW-0812">Transmembrane</keyword>
<evidence type="ECO:0000313" key="10">
    <source>
        <dbReference type="Proteomes" id="UP000075885"/>
    </source>
</evidence>
<name>A0A182PCN3_9DIPT</name>
<dbReference type="PANTHER" id="PTHR12042:SF21">
    <property type="entry name" value="ALPHA1,4-GALACTOSYLTRANSFERASE 1-RELATED"/>
    <property type="match status" value="1"/>
</dbReference>
<evidence type="ECO:0000256" key="4">
    <source>
        <dbReference type="ARBA" id="ARBA00022679"/>
    </source>
</evidence>
<dbReference type="InterPro" id="IPR007652">
    <property type="entry name" value="A1-4-GlycosylTfrase_dom"/>
</dbReference>
<dbReference type="AlphaFoldDB" id="A0A182PCN3"/>
<dbReference type="VEuPathDB" id="VectorBase:AEPI004688"/>